<feature type="compositionally biased region" description="Basic and acidic residues" evidence="1">
    <location>
        <begin position="65"/>
        <end position="86"/>
    </location>
</feature>
<proteinExistence type="predicted"/>
<keyword evidence="6" id="KW-1185">Reference proteome</keyword>
<evidence type="ECO:0000313" key="4">
    <source>
        <dbReference type="EMBL" id="GBM45620.1"/>
    </source>
</evidence>
<evidence type="ECO:0000313" key="6">
    <source>
        <dbReference type="Proteomes" id="UP000499080"/>
    </source>
</evidence>
<dbReference type="OrthoDB" id="6434212at2759"/>
<protein>
    <submittedName>
        <fullName evidence="2">Uncharacterized protein</fullName>
    </submittedName>
</protein>
<evidence type="ECO:0000256" key="1">
    <source>
        <dbReference type="SAM" id="MobiDB-lite"/>
    </source>
</evidence>
<evidence type="ECO:0000313" key="2">
    <source>
        <dbReference type="EMBL" id="GBM45570.1"/>
    </source>
</evidence>
<dbReference type="EMBL" id="BGPR01175582">
    <property type="protein sequence ID" value="GBM45620.1"/>
    <property type="molecule type" value="Genomic_DNA"/>
</dbReference>
<feature type="region of interest" description="Disordered" evidence="1">
    <location>
        <begin position="59"/>
        <end position="92"/>
    </location>
</feature>
<reference evidence="2 6" key="1">
    <citation type="journal article" date="2019" name="Sci. Rep.">
        <title>Orb-weaving spider Araneus ventricosus genome elucidates the spidroin gene catalogue.</title>
        <authorList>
            <person name="Kono N."/>
            <person name="Nakamura H."/>
            <person name="Ohtoshi R."/>
            <person name="Moran D.A.P."/>
            <person name="Shinohara A."/>
            <person name="Yoshida Y."/>
            <person name="Fujiwara M."/>
            <person name="Mori M."/>
            <person name="Tomita M."/>
            <person name="Arakawa K."/>
        </authorList>
    </citation>
    <scope>NUCLEOTIDE SEQUENCE [LARGE SCALE GENOMIC DNA]</scope>
</reference>
<dbReference type="Proteomes" id="UP000499080">
    <property type="component" value="Unassembled WGS sequence"/>
</dbReference>
<name>A0A4Y2FVL8_ARAVE</name>
<evidence type="ECO:0000313" key="3">
    <source>
        <dbReference type="EMBL" id="GBM45615.1"/>
    </source>
</evidence>
<feature type="non-terminal residue" evidence="2">
    <location>
        <position position="1"/>
    </location>
</feature>
<evidence type="ECO:0000313" key="5">
    <source>
        <dbReference type="EMBL" id="GBM45645.1"/>
    </source>
</evidence>
<accession>A0A4Y2FVL8</accession>
<sequence length="92" mass="10533">ESVDSARSSSMAFLGKARKEDMIILGRELEQEVTPDLEIIDLWNLIVVSTNYDLEFVKDTVTSQRAEEAEQRKRELESEEGKEKKGNSNRKS</sequence>
<dbReference type="EMBL" id="BGPR01175568">
    <property type="protein sequence ID" value="GBM45570.1"/>
    <property type="molecule type" value="Genomic_DNA"/>
</dbReference>
<dbReference type="EMBL" id="BGPR01175580">
    <property type="protein sequence ID" value="GBM45615.1"/>
    <property type="molecule type" value="Genomic_DNA"/>
</dbReference>
<comment type="caution">
    <text evidence="2">The sequence shown here is derived from an EMBL/GenBank/DDBJ whole genome shotgun (WGS) entry which is preliminary data.</text>
</comment>
<dbReference type="AlphaFoldDB" id="A0A4Y2FVL8"/>
<organism evidence="2 6">
    <name type="scientific">Araneus ventricosus</name>
    <name type="common">Orbweaver spider</name>
    <name type="synonym">Epeira ventricosa</name>
    <dbReference type="NCBI Taxonomy" id="182803"/>
    <lineage>
        <taxon>Eukaryota</taxon>
        <taxon>Metazoa</taxon>
        <taxon>Ecdysozoa</taxon>
        <taxon>Arthropoda</taxon>
        <taxon>Chelicerata</taxon>
        <taxon>Arachnida</taxon>
        <taxon>Araneae</taxon>
        <taxon>Araneomorphae</taxon>
        <taxon>Entelegynae</taxon>
        <taxon>Araneoidea</taxon>
        <taxon>Araneidae</taxon>
        <taxon>Araneus</taxon>
    </lineage>
</organism>
<dbReference type="EMBL" id="BGPR01175587">
    <property type="protein sequence ID" value="GBM45645.1"/>
    <property type="molecule type" value="Genomic_DNA"/>
</dbReference>
<gene>
    <name evidence="2" type="ORF">AVEN_251792_1</name>
    <name evidence="3" type="ORF">AVEN_51925_1</name>
    <name evidence="4" type="ORF">AVEN_62271_1</name>
    <name evidence="5" type="ORF">AVEN_81022_1</name>
</gene>